<evidence type="ECO:0000313" key="2">
    <source>
        <dbReference type="Proteomes" id="UP000478052"/>
    </source>
</evidence>
<dbReference type="Proteomes" id="UP000478052">
    <property type="component" value="Unassembled WGS sequence"/>
</dbReference>
<protein>
    <submittedName>
        <fullName evidence="1">Uncharacterized protein</fullName>
    </submittedName>
</protein>
<proteinExistence type="predicted"/>
<dbReference type="InterPro" id="IPR021109">
    <property type="entry name" value="Peptidase_aspartic_dom_sf"/>
</dbReference>
<accession>A0A6G0X1B9</accession>
<keyword evidence="2" id="KW-1185">Reference proteome</keyword>
<dbReference type="PANTHER" id="PTHR47331:SF5">
    <property type="entry name" value="RIBONUCLEASE H"/>
    <property type="match status" value="1"/>
</dbReference>
<evidence type="ECO:0000313" key="1">
    <source>
        <dbReference type="EMBL" id="KAF0733568.1"/>
    </source>
</evidence>
<sequence length="371" mass="41582">MKKCLYCGKTEHNLYHCTKFGDLTVEKRREFVLSHKLCFAYMSSAHMANACTSTSKYRSCSIQRHHSMLVLLDSGSQISAMTGECVARLGLSKRSFKSEIVGLGQNPVSHVEGVASCAFTSHFKSEFLFPSVDLVILPQIINAMPFARLLQNVSQQYQHLRLADRDFDIPSYILPYIVRPNAGIQHHHGLLSALDTQLGWIVFGSFSTASTSSLVTLTSTVDSSIGDLMQRYWEVEEPSAPVSPTAEDQWCEDYFKKSTSRDSSGRFCVALPFHNSFSHAINDQTSPNHSLGDSRSIALKLFYNLERWLAKDPELYVAYRKFMSTYRTLDHMVLAPAPGKYFIPHHAVLKANGDMSKIRVVFNASSVSSLI</sequence>
<dbReference type="PANTHER" id="PTHR47331">
    <property type="entry name" value="PHD-TYPE DOMAIN-CONTAINING PROTEIN"/>
    <property type="match status" value="1"/>
</dbReference>
<dbReference type="EMBL" id="VUJU01008246">
    <property type="protein sequence ID" value="KAF0733568.1"/>
    <property type="molecule type" value="Genomic_DNA"/>
</dbReference>
<name>A0A6G0X1B9_APHCR</name>
<dbReference type="AlphaFoldDB" id="A0A6G0X1B9"/>
<gene>
    <name evidence="1" type="ORF">FWK35_00020033</name>
</gene>
<dbReference type="Gene3D" id="2.40.70.10">
    <property type="entry name" value="Acid Proteases"/>
    <property type="match status" value="1"/>
</dbReference>
<comment type="caution">
    <text evidence="1">The sequence shown here is derived from an EMBL/GenBank/DDBJ whole genome shotgun (WGS) entry which is preliminary data.</text>
</comment>
<dbReference type="OrthoDB" id="6588813at2759"/>
<reference evidence="1 2" key="1">
    <citation type="submission" date="2019-08" db="EMBL/GenBank/DDBJ databases">
        <title>Whole genome of Aphis craccivora.</title>
        <authorList>
            <person name="Voronova N.V."/>
            <person name="Shulinski R.S."/>
            <person name="Bandarenka Y.V."/>
            <person name="Zhorov D.G."/>
            <person name="Warner D."/>
        </authorList>
    </citation>
    <scope>NUCLEOTIDE SEQUENCE [LARGE SCALE GENOMIC DNA]</scope>
    <source>
        <strain evidence="1">180601</strain>
        <tissue evidence="1">Whole Body</tissue>
    </source>
</reference>
<organism evidence="1 2">
    <name type="scientific">Aphis craccivora</name>
    <name type="common">Cowpea aphid</name>
    <dbReference type="NCBI Taxonomy" id="307492"/>
    <lineage>
        <taxon>Eukaryota</taxon>
        <taxon>Metazoa</taxon>
        <taxon>Ecdysozoa</taxon>
        <taxon>Arthropoda</taxon>
        <taxon>Hexapoda</taxon>
        <taxon>Insecta</taxon>
        <taxon>Pterygota</taxon>
        <taxon>Neoptera</taxon>
        <taxon>Paraneoptera</taxon>
        <taxon>Hemiptera</taxon>
        <taxon>Sternorrhyncha</taxon>
        <taxon>Aphidomorpha</taxon>
        <taxon>Aphidoidea</taxon>
        <taxon>Aphididae</taxon>
        <taxon>Aphidini</taxon>
        <taxon>Aphis</taxon>
        <taxon>Aphis</taxon>
    </lineage>
</organism>